<organism evidence="1 2">
    <name type="scientific">Brevundimonas staleyi</name>
    <dbReference type="NCBI Taxonomy" id="74326"/>
    <lineage>
        <taxon>Bacteria</taxon>
        <taxon>Pseudomonadati</taxon>
        <taxon>Pseudomonadota</taxon>
        <taxon>Alphaproteobacteria</taxon>
        <taxon>Caulobacterales</taxon>
        <taxon>Caulobacteraceae</taxon>
        <taxon>Brevundimonas</taxon>
    </lineage>
</organism>
<reference evidence="2" key="1">
    <citation type="journal article" date="2019" name="Int. J. Syst. Evol. Microbiol.">
        <title>The Global Catalogue of Microorganisms (GCM) 10K type strain sequencing project: providing services to taxonomists for standard genome sequencing and annotation.</title>
        <authorList>
            <consortium name="The Broad Institute Genomics Platform"/>
            <consortium name="The Broad Institute Genome Sequencing Center for Infectious Disease"/>
            <person name="Wu L."/>
            <person name="Ma J."/>
        </authorList>
    </citation>
    <scope>NUCLEOTIDE SEQUENCE [LARGE SCALE GENOMIC DNA]</scope>
    <source>
        <strain evidence="2">JCM 12125</strain>
    </source>
</reference>
<dbReference type="RefSeq" id="WP_374036347.1">
    <property type="nucleotide sequence ID" value="NZ_CP169082.1"/>
</dbReference>
<accession>A0ABW0FMK4</accession>
<evidence type="ECO:0000313" key="1">
    <source>
        <dbReference type="EMBL" id="MFC5342378.1"/>
    </source>
</evidence>
<comment type="caution">
    <text evidence="1">The sequence shown here is derived from an EMBL/GenBank/DDBJ whole genome shotgun (WGS) entry which is preliminary data.</text>
</comment>
<proteinExistence type="predicted"/>
<dbReference type="EMBL" id="JBHSLF010000001">
    <property type="protein sequence ID" value="MFC5342378.1"/>
    <property type="molecule type" value="Genomic_DNA"/>
</dbReference>
<keyword evidence="2" id="KW-1185">Reference proteome</keyword>
<protein>
    <recommendedName>
        <fullName evidence="3">EexN family lipoprotein</fullName>
    </recommendedName>
</protein>
<evidence type="ECO:0000313" key="2">
    <source>
        <dbReference type="Proteomes" id="UP001596152"/>
    </source>
</evidence>
<evidence type="ECO:0008006" key="3">
    <source>
        <dbReference type="Google" id="ProtNLM"/>
    </source>
</evidence>
<gene>
    <name evidence="1" type="ORF">ACFPIE_00510</name>
</gene>
<name>A0ABW0FMK4_9CAUL</name>
<sequence length="70" mass="7524">MKAALVLLGLLAGCGEPEAPRAEPRPDRAALEAAVEDCERGARRQGCDAAQARLAEVRRADRMAAYRQGF</sequence>
<dbReference type="Proteomes" id="UP001596152">
    <property type="component" value="Unassembled WGS sequence"/>
</dbReference>